<protein>
    <submittedName>
        <fullName evidence="3">HEAT repeat domain-containing protein</fullName>
    </submittedName>
</protein>
<dbReference type="Pfam" id="PF02985">
    <property type="entry name" value="HEAT"/>
    <property type="match status" value="1"/>
</dbReference>
<dbReference type="AlphaFoldDB" id="A0A372LHT5"/>
<keyword evidence="4" id="KW-1185">Reference proteome</keyword>
<keyword evidence="2" id="KW-1133">Transmembrane helix</keyword>
<evidence type="ECO:0000313" key="4">
    <source>
        <dbReference type="Proteomes" id="UP000262939"/>
    </source>
</evidence>
<evidence type="ECO:0000313" key="3">
    <source>
        <dbReference type="EMBL" id="RFU65867.1"/>
    </source>
</evidence>
<organism evidence="3 4">
    <name type="scientific">Peribacillus glennii</name>
    <dbReference type="NCBI Taxonomy" id="2303991"/>
    <lineage>
        <taxon>Bacteria</taxon>
        <taxon>Bacillati</taxon>
        <taxon>Bacillota</taxon>
        <taxon>Bacilli</taxon>
        <taxon>Bacillales</taxon>
        <taxon>Bacillaceae</taxon>
        <taxon>Peribacillus</taxon>
    </lineage>
</organism>
<accession>A0A372LHT5</accession>
<feature type="transmembrane region" description="Helical" evidence="2">
    <location>
        <begin position="6"/>
        <end position="29"/>
    </location>
</feature>
<dbReference type="Proteomes" id="UP000262939">
    <property type="component" value="Unassembled WGS sequence"/>
</dbReference>
<keyword evidence="2" id="KW-0812">Transmembrane</keyword>
<evidence type="ECO:0000256" key="1">
    <source>
        <dbReference type="ARBA" id="ARBA00022737"/>
    </source>
</evidence>
<dbReference type="Gene3D" id="1.25.10.10">
    <property type="entry name" value="Leucine-rich Repeat Variant"/>
    <property type="match status" value="1"/>
</dbReference>
<keyword evidence="1" id="KW-0677">Repeat</keyword>
<proteinExistence type="predicted"/>
<name>A0A372LHT5_9BACI</name>
<gene>
    <name evidence="3" type="ORF">D0466_08370</name>
</gene>
<evidence type="ECO:0000256" key="2">
    <source>
        <dbReference type="SAM" id="Phobius"/>
    </source>
</evidence>
<sequence>MLKNEIFYIGMATMVLIILLLILLGYLIIRKTLEIKKTRILDKIKEDYQTILFNYLNGGKLSRELQTDTGVKKKAVEQLLGKFSELLEEKQIDDRLTAFAEQHLGNLYKKRLRSRSWSIRMNTLSYIDDFRMKSLLPLIIENLESASSSNEEKTLALRILASFQEPKLIGYLNRFSFLSDSDYRNILLRLDQKLFDLCVLNYHNGHENMKYAILDAIGLKKDLAYSSFLNHIFNSSQGEEKIRSMKAIVNLGYIKDPEQFIPLAESGRWEERMIAARVFGIVRDSHFIPLLIGLLHDQNWWVRSEAAASLLFIPGGREILSDISKYDEDRFARDMAWEWLHKGVI</sequence>
<comment type="caution">
    <text evidence="3">The sequence shown here is derived from an EMBL/GenBank/DDBJ whole genome shotgun (WGS) entry which is preliminary data.</text>
</comment>
<dbReference type="InterPro" id="IPR011989">
    <property type="entry name" value="ARM-like"/>
</dbReference>
<dbReference type="InterPro" id="IPR016024">
    <property type="entry name" value="ARM-type_fold"/>
</dbReference>
<dbReference type="SUPFAM" id="SSF48371">
    <property type="entry name" value="ARM repeat"/>
    <property type="match status" value="1"/>
</dbReference>
<keyword evidence="2" id="KW-0472">Membrane</keyword>
<dbReference type="InterPro" id="IPR000357">
    <property type="entry name" value="HEAT"/>
</dbReference>
<reference evidence="3 4" key="1">
    <citation type="submission" date="2018-08" db="EMBL/GenBank/DDBJ databases">
        <title>Bacillus chawlae sp. nov., Bacillus glennii sp. nov., and Bacillus saganii sp. nov. Isolated from the Vehicle Assembly Building at Kennedy Space Center where the Viking Spacecraft were Assembled.</title>
        <authorList>
            <person name="Seuylemezian A."/>
            <person name="Vaishampayan P."/>
        </authorList>
    </citation>
    <scope>NUCLEOTIDE SEQUENCE [LARGE SCALE GENOMIC DNA]</scope>
    <source>
        <strain evidence="3 4">V44-8</strain>
    </source>
</reference>
<dbReference type="EMBL" id="QVTD01000003">
    <property type="protein sequence ID" value="RFU65867.1"/>
    <property type="molecule type" value="Genomic_DNA"/>
</dbReference>